<organism evidence="1 2">
    <name type="scientific">Glomus cerebriforme</name>
    <dbReference type="NCBI Taxonomy" id="658196"/>
    <lineage>
        <taxon>Eukaryota</taxon>
        <taxon>Fungi</taxon>
        <taxon>Fungi incertae sedis</taxon>
        <taxon>Mucoromycota</taxon>
        <taxon>Glomeromycotina</taxon>
        <taxon>Glomeromycetes</taxon>
        <taxon>Glomerales</taxon>
        <taxon>Glomeraceae</taxon>
        <taxon>Glomus</taxon>
    </lineage>
</organism>
<name>A0A397S585_9GLOM</name>
<reference evidence="1 2" key="1">
    <citation type="submission" date="2018-06" db="EMBL/GenBank/DDBJ databases">
        <title>Comparative genomics reveals the genomic features of Rhizophagus irregularis, R. cerebriforme, R. diaphanum and Gigaspora rosea, and their symbiotic lifestyle signature.</title>
        <authorList>
            <person name="Morin E."/>
            <person name="San Clemente H."/>
            <person name="Chen E.C.H."/>
            <person name="De La Providencia I."/>
            <person name="Hainaut M."/>
            <person name="Kuo A."/>
            <person name="Kohler A."/>
            <person name="Murat C."/>
            <person name="Tang N."/>
            <person name="Roy S."/>
            <person name="Loubradou J."/>
            <person name="Henrissat B."/>
            <person name="Grigoriev I.V."/>
            <person name="Corradi N."/>
            <person name="Roux C."/>
            <person name="Martin F.M."/>
        </authorList>
    </citation>
    <scope>NUCLEOTIDE SEQUENCE [LARGE SCALE GENOMIC DNA]</scope>
    <source>
        <strain evidence="1 2">DAOM 227022</strain>
    </source>
</reference>
<evidence type="ECO:0000313" key="1">
    <source>
        <dbReference type="EMBL" id="RIA80652.1"/>
    </source>
</evidence>
<dbReference type="Proteomes" id="UP000265703">
    <property type="component" value="Unassembled WGS sequence"/>
</dbReference>
<proteinExistence type="predicted"/>
<protein>
    <submittedName>
        <fullName evidence="1">Uncharacterized protein</fullName>
    </submittedName>
</protein>
<comment type="caution">
    <text evidence="1">The sequence shown here is derived from an EMBL/GenBank/DDBJ whole genome shotgun (WGS) entry which is preliminary data.</text>
</comment>
<evidence type="ECO:0000313" key="2">
    <source>
        <dbReference type="Proteomes" id="UP000265703"/>
    </source>
</evidence>
<gene>
    <name evidence="1" type="ORF">C1645_838319</name>
</gene>
<dbReference type="AlphaFoldDB" id="A0A397S585"/>
<accession>A0A397S585</accession>
<dbReference type="EMBL" id="QKYT01000925">
    <property type="protein sequence ID" value="RIA80652.1"/>
    <property type="molecule type" value="Genomic_DNA"/>
</dbReference>
<sequence>MEVYKGEYVELEQDNIELNFDNEQEEKNKIIPNNENEGSLAKNTIYKVFNIFHNNPKSNLGKSSKLTHLILSRIWRLDYSRPFDHA</sequence>
<keyword evidence="2" id="KW-1185">Reference proteome</keyword>